<evidence type="ECO:0000313" key="2">
    <source>
        <dbReference type="EMBL" id="MBE1489940.1"/>
    </source>
</evidence>
<evidence type="ECO:0000256" key="1">
    <source>
        <dbReference type="SAM" id="MobiDB-lite"/>
    </source>
</evidence>
<gene>
    <name evidence="2" type="ORF">H4W31_005578</name>
</gene>
<dbReference type="Proteomes" id="UP000649753">
    <property type="component" value="Unassembled WGS sequence"/>
</dbReference>
<evidence type="ECO:0000313" key="3">
    <source>
        <dbReference type="Proteomes" id="UP000649753"/>
    </source>
</evidence>
<dbReference type="RefSeq" id="WP_192769316.1">
    <property type="nucleotide sequence ID" value="NZ_JADBEB010000001.1"/>
</dbReference>
<proteinExistence type="predicted"/>
<dbReference type="EMBL" id="JADBEB010000001">
    <property type="protein sequence ID" value="MBE1489940.1"/>
    <property type="molecule type" value="Genomic_DNA"/>
</dbReference>
<feature type="region of interest" description="Disordered" evidence="1">
    <location>
        <begin position="1"/>
        <end position="48"/>
    </location>
</feature>
<name>A0A927MF19_9ACTN</name>
<organism evidence="2 3">
    <name type="scientific">Plantactinospora soyae</name>
    <dbReference type="NCBI Taxonomy" id="1544732"/>
    <lineage>
        <taxon>Bacteria</taxon>
        <taxon>Bacillati</taxon>
        <taxon>Actinomycetota</taxon>
        <taxon>Actinomycetes</taxon>
        <taxon>Micromonosporales</taxon>
        <taxon>Micromonosporaceae</taxon>
        <taxon>Plantactinospora</taxon>
    </lineage>
</organism>
<reference evidence="2" key="1">
    <citation type="submission" date="2020-10" db="EMBL/GenBank/DDBJ databases">
        <title>Sequencing the genomes of 1000 actinobacteria strains.</title>
        <authorList>
            <person name="Klenk H.-P."/>
        </authorList>
    </citation>
    <scope>NUCLEOTIDE SEQUENCE</scope>
    <source>
        <strain evidence="2">DSM 46832</strain>
    </source>
</reference>
<dbReference type="AlphaFoldDB" id="A0A927MF19"/>
<accession>A0A927MF19</accession>
<comment type="caution">
    <text evidence="2">The sequence shown here is derived from an EMBL/GenBank/DDBJ whole genome shotgun (WGS) entry which is preliminary data.</text>
</comment>
<sequence length="48" mass="5058">MPDIDTKPDISVNPDIGVKPDKFGSLGDPGRRTPFAVQGYGSGPTIRS</sequence>
<keyword evidence="3" id="KW-1185">Reference proteome</keyword>
<protein>
    <submittedName>
        <fullName evidence="2">Uncharacterized protein</fullName>
    </submittedName>
</protein>